<dbReference type="Gene3D" id="3.40.50.720">
    <property type="entry name" value="NAD(P)-binding Rossmann-like Domain"/>
    <property type="match status" value="1"/>
</dbReference>
<dbReference type="Pfam" id="PF02625">
    <property type="entry name" value="XdhC_CoxI"/>
    <property type="match status" value="1"/>
</dbReference>
<feature type="domain" description="XdhC- CoxI" evidence="2">
    <location>
        <begin position="38"/>
        <end position="98"/>
    </location>
</feature>
<dbReference type="Pfam" id="PF13478">
    <property type="entry name" value="XdhC_C"/>
    <property type="match status" value="1"/>
</dbReference>
<name>A0A917YFD2_9ACTN</name>
<feature type="domain" description="XdhC Rossmann" evidence="3">
    <location>
        <begin position="186"/>
        <end position="324"/>
    </location>
</feature>
<evidence type="ECO:0000256" key="1">
    <source>
        <dbReference type="SAM" id="MobiDB-lite"/>
    </source>
</evidence>
<protein>
    <submittedName>
        <fullName evidence="4">Cytochrome oxidase I</fullName>
    </submittedName>
</protein>
<proteinExistence type="predicted"/>
<comment type="caution">
    <text evidence="4">The sequence shown here is derived from an EMBL/GenBank/DDBJ whole genome shotgun (WGS) entry which is preliminary data.</text>
</comment>
<evidence type="ECO:0000259" key="3">
    <source>
        <dbReference type="Pfam" id="PF13478"/>
    </source>
</evidence>
<keyword evidence="5" id="KW-1185">Reference proteome</keyword>
<evidence type="ECO:0000313" key="4">
    <source>
        <dbReference type="EMBL" id="GGN96633.1"/>
    </source>
</evidence>
<dbReference type="PANTHER" id="PTHR30388:SF4">
    <property type="entry name" value="MOLYBDENUM COFACTOR INSERTION CHAPERONE PAOD"/>
    <property type="match status" value="1"/>
</dbReference>
<organism evidence="4 5">
    <name type="scientific">Streptomyces albiflavescens</name>
    <dbReference type="NCBI Taxonomy" id="1623582"/>
    <lineage>
        <taxon>Bacteria</taxon>
        <taxon>Bacillati</taxon>
        <taxon>Actinomycetota</taxon>
        <taxon>Actinomycetes</taxon>
        <taxon>Kitasatosporales</taxon>
        <taxon>Streptomycetaceae</taxon>
        <taxon>Streptomyces</taxon>
    </lineage>
</organism>
<feature type="region of interest" description="Disordered" evidence="1">
    <location>
        <begin position="1"/>
        <end position="23"/>
    </location>
</feature>
<dbReference type="AlphaFoldDB" id="A0A917YFD2"/>
<gene>
    <name evidence="4" type="ORF">GCM10011579_098300</name>
</gene>
<dbReference type="InterPro" id="IPR027051">
    <property type="entry name" value="XdhC_Rossmann_dom"/>
</dbReference>
<dbReference type="Proteomes" id="UP000600365">
    <property type="component" value="Unassembled WGS sequence"/>
</dbReference>
<reference evidence="4 5" key="1">
    <citation type="journal article" date="2014" name="Int. J. Syst. Evol. Microbiol.">
        <title>Complete genome sequence of Corynebacterium casei LMG S-19264T (=DSM 44701T), isolated from a smear-ripened cheese.</title>
        <authorList>
            <consortium name="US DOE Joint Genome Institute (JGI-PGF)"/>
            <person name="Walter F."/>
            <person name="Albersmeier A."/>
            <person name="Kalinowski J."/>
            <person name="Ruckert C."/>
        </authorList>
    </citation>
    <scope>NUCLEOTIDE SEQUENCE [LARGE SCALE GENOMIC DNA]</scope>
    <source>
        <strain evidence="4 5">CGMCC 4.7111</strain>
    </source>
</reference>
<dbReference type="EMBL" id="BMMM01000036">
    <property type="protein sequence ID" value="GGN96633.1"/>
    <property type="molecule type" value="Genomic_DNA"/>
</dbReference>
<dbReference type="InterPro" id="IPR003777">
    <property type="entry name" value="XdhC_CoxI"/>
</dbReference>
<dbReference type="InterPro" id="IPR052698">
    <property type="entry name" value="MoCofactor_Util/Proc"/>
</dbReference>
<evidence type="ECO:0000259" key="2">
    <source>
        <dbReference type="Pfam" id="PF02625"/>
    </source>
</evidence>
<dbReference type="PANTHER" id="PTHR30388">
    <property type="entry name" value="ALDEHYDE OXIDOREDUCTASE MOLYBDENUM COFACTOR ASSEMBLY PROTEIN"/>
    <property type="match status" value="1"/>
</dbReference>
<accession>A0A917YFD2</accession>
<sequence>MSVRKNGLPDRCRHRPGTGPEQEERVLREVWPFVDAHRRAGRPVVLARLVGRDGPGSRPLGATMAAAEDGTWRGSLSGGCVEGIVLDTARAVLAGAAPHVTAVSPGDDLLPWEDTPVCAGELRVLITPAPPKPVHTAITTALAEDRPLTVRVGLRPPHRWSTAATADQLPDMGPAFTEELTGRPRLLLIGATDLAAVLATLAGTLHRKVAVLDPRPGHVASGAFTGTADIVRAWPDDWIARHPLGVRDAVVTLSHDPRIDDRALRAALAGPAGYVAALGSRATHAQRLRRLADAPGLDRLTGPAGLDLGGASLAESALSILAELVAVDNGRGGRRLRDGDLPIRATTAAAHI</sequence>
<evidence type="ECO:0000313" key="5">
    <source>
        <dbReference type="Proteomes" id="UP000600365"/>
    </source>
</evidence>